<organism evidence="1 2">
    <name type="scientific">candidate division WOR_3 bacterium SM1_77</name>
    <dbReference type="NCBI Taxonomy" id="1703778"/>
    <lineage>
        <taxon>Bacteria</taxon>
        <taxon>Bacteria division WOR-3</taxon>
    </lineage>
</organism>
<dbReference type="Proteomes" id="UP000050975">
    <property type="component" value="Unassembled WGS sequence"/>
</dbReference>
<comment type="caution">
    <text evidence="1">The sequence shown here is derived from an EMBL/GenBank/DDBJ whole genome shotgun (WGS) entry which is preliminary data.</text>
</comment>
<protein>
    <submittedName>
        <fullName evidence="1">Uncharacterized protein</fullName>
    </submittedName>
</protein>
<sequence>MFYLPPAITREHAIRMAKHVLKEMCDTDVDDDVIDQAVTTFATVIEGIERYECIKIVGKHQTIRAALDEIKQRG</sequence>
<evidence type="ECO:0000313" key="1">
    <source>
        <dbReference type="EMBL" id="KPL15159.1"/>
    </source>
</evidence>
<accession>A0A0S8JZI6</accession>
<proteinExistence type="predicted"/>
<name>A0A0S8JZI6_UNCW3</name>
<reference evidence="1 2" key="1">
    <citation type="journal article" date="2015" name="Microbiome">
        <title>Genomic resolution of linkages in carbon, nitrogen, and sulfur cycling among widespread estuary sediment bacteria.</title>
        <authorList>
            <person name="Baker B.J."/>
            <person name="Lazar C.S."/>
            <person name="Teske A.P."/>
            <person name="Dick G.J."/>
        </authorList>
    </citation>
    <scope>NUCLEOTIDE SEQUENCE [LARGE SCALE GENOMIC DNA]</scope>
    <source>
        <strain evidence="1">SM1_77</strain>
    </source>
</reference>
<evidence type="ECO:0000313" key="2">
    <source>
        <dbReference type="Proteomes" id="UP000050975"/>
    </source>
</evidence>
<gene>
    <name evidence="1" type="ORF">AMJ74_02005</name>
</gene>
<dbReference type="EMBL" id="LJVE01000022">
    <property type="protein sequence ID" value="KPL15159.1"/>
    <property type="molecule type" value="Genomic_DNA"/>
</dbReference>
<dbReference type="AlphaFoldDB" id="A0A0S8JZI6"/>